<name>A0ABQ3ME04_9PSEU</name>
<keyword evidence="3" id="KW-1185">Reference proteome</keyword>
<accession>A0ABQ3ME04</accession>
<gene>
    <name evidence="2" type="ORF">GCM10017774_36860</name>
</gene>
<protein>
    <submittedName>
        <fullName evidence="2">Uncharacterized protein</fullName>
    </submittedName>
</protein>
<dbReference type="EMBL" id="BNAR01000005">
    <property type="protein sequence ID" value="GHH41746.1"/>
    <property type="molecule type" value="Genomic_DNA"/>
</dbReference>
<dbReference type="Proteomes" id="UP000605568">
    <property type="component" value="Unassembled WGS sequence"/>
</dbReference>
<proteinExistence type="predicted"/>
<organism evidence="2 3">
    <name type="scientific">Lentzea cavernae</name>
    <dbReference type="NCBI Taxonomy" id="2020703"/>
    <lineage>
        <taxon>Bacteria</taxon>
        <taxon>Bacillati</taxon>
        <taxon>Actinomycetota</taxon>
        <taxon>Actinomycetes</taxon>
        <taxon>Pseudonocardiales</taxon>
        <taxon>Pseudonocardiaceae</taxon>
        <taxon>Lentzea</taxon>
    </lineage>
</organism>
<dbReference type="RefSeq" id="WP_191299182.1">
    <property type="nucleotide sequence ID" value="NZ_BNAR01000005.1"/>
</dbReference>
<evidence type="ECO:0000313" key="3">
    <source>
        <dbReference type="Proteomes" id="UP000605568"/>
    </source>
</evidence>
<evidence type="ECO:0000313" key="2">
    <source>
        <dbReference type="EMBL" id="GHH41746.1"/>
    </source>
</evidence>
<reference evidence="3" key="1">
    <citation type="journal article" date="2019" name="Int. J. Syst. Evol. Microbiol.">
        <title>The Global Catalogue of Microorganisms (GCM) 10K type strain sequencing project: providing services to taxonomists for standard genome sequencing and annotation.</title>
        <authorList>
            <consortium name="The Broad Institute Genomics Platform"/>
            <consortium name="The Broad Institute Genome Sequencing Center for Infectious Disease"/>
            <person name="Wu L."/>
            <person name="Ma J."/>
        </authorList>
    </citation>
    <scope>NUCLEOTIDE SEQUENCE [LARGE SCALE GENOMIC DNA]</scope>
    <source>
        <strain evidence="3">CGMCC 4.7367</strain>
    </source>
</reference>
<evidence type="ECO:0000256" key="1">
    <source>
        <dbReference type="SAM" id="MobiDB-lite"/>
    </source>
</evidence>
<feature type="region of interest" description="Disordered" evidence="1">
    <location>
        <begin position="232"/>
        <end position="253"/>
    </location>
</feature>
<sequence>MIDHMPEHRTLPDDVRMRARQRLSEGMRPAARNGRPLLIAAGVSALAAGAVFAGQVLYGGNADPAAPPMQHNGEFVGKDRAVVNHVEKGTVAPDALARCTAAAKEHPPAGQWQPIATSRKDGVVLTAFRVEAGVFFCANTATTTTISAPDPAVVEAGRRKVEVLFTTPNGTMAGLVSPDVKFLSLSRIYEPGWNNTSPALVDGLFLAPSGYLKAETGTKALVNGEEFTVRGVPKPTPSVADRPLPPADRSTPEARGLATCQAGRPIPDPDQFAHGVTAKVSATSTIVLGRFGDLMVYCLDDGGGRRGFVYDLRDPDGMEIVNGATVGSIRSAYDFVPLEGGGSASTGSAAAGVLFDPRVASITYTAPGSADVPAVIGNGTFVLAAPFTDARPGAQVVVRDAGGAVLETITPTP</sequence>
<comment type="caution">
    <text evidence="2">The sequence shown here is derived from an EMBL/GenBank/DDBJ whole genome shotgun (WGS) entry which is preliminary data.</text>
</comment>